<comment type="caution">
    <text evidence="2">The sequence shown here is derived from an EMBL/GenBank/DDBJ whole genome shotgun (WGS) entry which is preliminary data.</text>
</comment>
<reference evidence="2 3" key="1">
    <citation type="submission" date="2023-07" db="EMBL/GenBank/DDBJ databases">
        <title>Paenibacillus sp. JX-17 nov. isolated from soil.</title>
        <authorList>
            <person name="Wan Y."/>
            <person name="Liu B."/>
        </authorList>
    </citation>
    <scope>NUCLEOTIDE SEQUENCE [LARGE SCALE GENOMIC DNA]</scope>
    <source>
        <strain evidence="2 3">JX-17</strain>
    </source>
</reference>
<evidence type="ECO:0000313" key="3">
    <source>
        <dbReference type="Proteomes" id="UP001240171"/>
    </source>
</evidence>
<feature type="compositionally biased region" description="Basic and acidic residues" evidence="1">
    <location>
        <begin position="39"/>
        <end position="53"/>
    </location>
</feature>
<feature type="region of interest" description="Disordered" evidence="1">
    <location>
        <begin position="39"/>
        <end position="59"/>
    </location>
</feature>
<sequence>MAARKLDPFFQTRIKYTVVGEDGQPAGEVYLLDRRMLPKRETKGEGPHHEHIRQSRHGL</sequence>
<keyword evidence="3" id="KW-1185">Reference proteome</keyword>
<dbReference type="RefSeq" id="WP_305025674.1">
    <property type="nucleotide sequence ID" value="NZ_JAUQTB010000016.1"/>
</dbReference>
<evidence type="ECO:0000313" key="2">
    <source>
        <dbReference type="EMBL" id="MDO7908454.1"/>
    </source>
</evidence>
<dbReference type="Proteomes" id="UP001240171">
    <property type="component" value="Unassembled WGS sequence"/>
</dbReference>
<protein>
    <submittedName>
        <fullName evidence="2">Uncharacterized protein</fullName>
    </submittedName>
</protein>
<proteinExistence type="predicted"/>
<gene>
    <name evidence="2" type="ORF">Q5741_18805</name>
</gene>
<accession>A0ABT9CIM0</accession>
<evidence type="ECO:0000256" key="1">
    <source>
        <dbReference type="SAM" id="MobiDB-lite"/>
    </source>
</evidence>
<dbReference type="EMBL" id="JAUQTB010000016">
    <property type="protein sequence ID" value="MDO7908454.1"/>
    <property type="molecule type" value="Genomic_DNA"/>
</dbReference>
<name>A0ABT9CIM0_9BACL</name>
<organism evidence="2 3">
    <name type="scientific">Paenibacillus lacisoli</name>
    <dbReference type="NCBI Taxonomy" id="3064525"/>
    <lineage>
        <taxon>Bacteria</taxon>
        <taxon>Bacillati</taxon>
        <taxon>Bacillota</taxon>
        <taxon>Bacilli</taxon>
        <taxon>Bacillales</taxon>
        <taxon>Paenibacillaceae</taxon>
        <taxon>Paenibacillus</taxon>
    </lineage>
</organism>